<proteinExistence type="predicted"/>
<organism evidence="1 2">
    <name type="scientific">Pistacia integerrima</name>
    <dbReference type="NCBI Taxonomy" id="434235"/>
    <lineage>
        <taxon>Eukaryota</taxon>
        <taxon>Viridiplantae</taxon>
        <taxon>Streptophyta</taxon>
        <taxon>Embryophyta</taxon>
        <taxon>Tracheophyta</taxon>
        <taxon>Spermatophyta</taxon>
        <taxon>Magnoliopsida</taxon>
        <taxon>eudicotyledons</taxon>
        <taxon>Gunneridae</taxon>
        <taxon>Pentapetalae</taxon>
        <taxon>rosids</taxon>
        <taxon>malvids</taxon>
        <taxon>Sapindales</taxon>
        <taxon>Anacardiaceae</taxon>
        <taxon>Pistacia</taxon>
    </lineage>
</organism>
<comment type="caution">
    <text evidence="1">The sequence shown here is derived from an EMBL/GenBank/DDBJ whole genome shotgun (WGS) entry which is preliminary data.</text>
</comment>
<dbReference type="EMBL" id="CM047745">
    <property type="protein sequence ID" value="KAJ0024789.1"/>
    <property type="molecule type" value="Genomic_DNA"/>
</dbReference>
<evidence type="ECO:0000313" key="1">
    <source>
        <dbReference type="EMBL" id="KAJ0024789.1"/>
    </source>
</evidence>
<reference evidence="2" key="1">
    <citation type="journal article" date="2023" name="G3 (Bethesda)">
        <title>Genome assembly and association tests identify interacting loci associated with vigor, precocity, and sex in interspecific pistachio rootstocks.</title>
        <authorList>
            <person name="Palmer W."/>
            <person name="Jacygrad E."/>
            <person name="Sagayaradj S."/>
            <person name="Cavanaugh K."/>
            <person name="Han R."/>
            <person name="Bertier L."/>
            <person name="Beede B."/>
            <person name="Kafkas S."/>
            <person name="Golino D."/>
            <person name="Preece J."/>
            <person name="Michelmore R."/>
        </authorList>
    </citation>
    <scope>NUCLEOTIDE SEQUENCE [LARGE SCALE GENOMIC DNA]</scope>
</reference>
<accession>A0ACC0XV72</accession>
<sequence length="513" mass="58899">MEPRKFPQHQDWVIHIIRSLEEEFESNVDETSVAVSIFNVPKTLISSKPEAYVPHLVAIGPYHHGRLELFEMERYKLISVKFHDLVNQFAEQDTIIRACYHRFLDFDRETLSWMFAIDAAFLLEYLQPYARKKGGGLHFTRVSSLMTHLIDYTRRKSAHHAILRDVIMLENQIPLFLIKEVHMFYKHESEKDSDEEFVMMLMGFCKDLSPLKIRDNKRLSEEYLGKSHLLELLYFAVTPEIVQTGAGIEEVSHQIVFAFIFFICSAIIGFLGRICKSKAFDVLCSILKKLFHVKTNAIEEFVESTQDATEEAEIVPNAKSQTPLIEEIEIPSVTELSKIGVKFCPLKGGLDSIKFDKNRGKFYLPVVDLDDNSDVVLRNLVAYEASMAPETMILTRYIELMNGLVDMVEDVKGLREAGIIVNRLKSDEQVANLWNGMTLSVKTTKVPVLDKAIESVNKYYSGLWKVKMKMTMKKYVFNSWPAFTFLGANLLILLSAVEAFCSVYTCSKWLSHL</sequence>
<evidence type="ECO:0000313" key="2">
    <source>
        <dbReference type="Proteomes" id="UP001163603"/>
    </source>
</evidence>
<dbReference type="Proteomes" id="UP001163603">
    <property type="component" value="Chromosome 10"/>
</dbReference>
<protein>
    <submittedName>
        <fullName evidence="1">Uncharacterized protein</fullName>
    </submittedName>
</protein>
<keyword evidence="2" id="KW-1185">Reference proteome</keyword>
<gene>
    <name evidence="1" type="ORF">Pint_08032</name>
</gene>
<name>A0ACC0XV72_9ROSI</name>